<feature type="compositionally biased region" description="Basic and acidic residues" evidence="1">
    <location>
        <begin position="176"/>
        <end position="185"/>
    </location>
</feature>
<feature type="region of interest" description="Disordered" evidence="1">
    <location>
        <begin position="141"/>
        <end position="185"/>
    </location>
</feature>
<dbReference type="EMBL" id="FMHW01000002">
    <property type="protein sequence ID" value="SCL41351.1"/>
    <property type="molecule type" value="Genomic_DNA"/>
</dbReference>
<accession>A0A1C6THW8</accession>
<evidence type="ECO:0000313" key="2">
    <source>
        <dbReference type="EMBL" id="SCL41351.1"/>
    </source>
</evidence>
<feature type="compositionally biased region" description="Polar residues" evidence="1">
    <location>
        <begin position="1"/>
        <end position="11"/>
    </location>
</feature>
<name>A0A1C6THW8_9ACTN</name>
<feature type="compositionally biased region" description="Low complexity" evidence="1">
    <location>
        <begin position="41"/>
        <end position="60"/>
    </location>
</feature>
<sequence length="185" mass="19254">MTSWQARTTRLTRGLLGESVEPCCDPRENSRSRSPPHTARCCAAGCASGVPAASPPGGAARTAERRSRSGLSPTDHGANRVPRGCRRQPGRTMPPDGFTPRSGRLMTFAGQGLPTGRTHRVGGARCPSWCSRPGTAWTTTATAAARDAQQPGSVPLSRLPVPGSANGAGTAPCWADGERSPARSR</sequence>
<reference evidence="3" key="1">
    <citation type="submission" date="2016-06" db="EMBL/GenBank/DDBJ databases">
        <authorList>
            <person name="Varghese N."/>
            <person name="Submissions Spin"/>
        </authorList>
    </citation>
    <scope>NUCLEOTIDE SEQUENCE [LARGE SCALE GENOMIC DNA]</scope>
    <source>
        <strain evidence="3">DSM 43817</strain>
    </source>
</reference>
<evidence type="ECO:0000313" key="3">
    <source>
        <dbReference type="Proteomes" id="UP000198959"/>
    </source>
</evidence>
<proteinExistence type="predicted"/>
<dbReference type="Proteomes" id="UP000198959">
    <property type="component" value="Unassembled WGS sequence"/>
</dbReference>
<dbReference type="AlphaFoldDB" id="A0A1C6THW8"/>
<protein>
    <submittedName>
        <fullName evidence="2">Uncharacterized protein</fullName>
    </submittedName>
</protein>
<keyword evidence="3" id="KW-1185">Reference proteome</keyword>
<dbReference type="STRING" id="145854.GA0074692_6272"/>
<evidence type="ECO:0000256" key="1">
    <source>
        <dbReference type="SAM" id="MobiDB-lite"/>
    </source>
</evidence>
<gene>
    <name evidence="2" type="ORF">GA0074692_6272</name>
</gene>
<feature type="region of interest" description="Disordered" evidence="1">
    <location>
        <begin position="1"/>
        <end position="106"/>
    </location>
</feature>
<organism evidence="2 3">
    <name type="scientific">Micromonospora pallida</name>
    <dbReference type="NCBI Taxonomy" id="145854"/>
    <lineage>
        <taxon>Bacteria</taxon>
        <taxon>Bacillati</taxon>
        <taxon>Actinomycetota</taxon>
        <taxon>Actinomycetes</taxon>
        <taxon>Micromonosporales</taxon>
        <taxon>Micromonosporaceae</taxon>
        <taxon>Micromonospora</taxon>
    </lineage>
</organism>